<proteinExistence type="predicted"/>
<protein>
    <submittedName>
        <fullName evidence="2">Uncharacterized protein</fullName>
    </submittedName>
</protein>
<gene>
    <name evidence="2" type="ORF">GCM10010466_29710</name>
</gene>
<comment type="caution">
    <text evidence="2">The sequence shown here is derived from an EMBL/GenBank/DDBJ whole genome shotgun (WGS) entry which is preliminary data.</text>
</comment>
<feature type="compositionally biased region" description="Pro residues" evidence="1">
    <location>
        <begin position="114"/>
        <end position="126"/>
    </location>
</feature>
<sequence>MADYPYALDLDLTDSSGRKVGMFHVRANGAADFIAELAEIDAGFATHLGNAVSAVRAFSLLSSELGAVPVAGGNDAPAPWSPTPAAPPTAEGWPTAPPEPDPWQTPAPTQWQTPAPPAPAGPPTAPAAPVCNHGPMRYVPAGTSKAGKPYPAFWGCTAAQGDPSRCKSKPAS</sequence>
<evidence type="ECO:0000256" key="1">
    <source>
        <dbReference type="SAM" id="MobiDB-lite"/>
    </source>
</evidence>
<feature type="compositionally biased region" description="Pro residues" evidence="1">
    <location>
        <begin position="95"/>
        <end position="105"/>
    </location>
</feature>
<accession>A0ABP6N5C4</accession>
<organism evidence="2 3">
    <name type="scientific">Planomonospora alba</name>
    <dbReference type="NCBI Taxonomy" id="161354"/>
    <lineage>
        <taxon>Bacteria</taxon>
        <taxon>Bacillati</taxon>
        <taxon>Actinomycetota</taxon>
        <taxon>Actinomycetes</taxon>
        <taxon>Streptosporangiales</taxon>
        <taxon>Streptosporangiaceae</taxon>
        <taxon>Planomonospora</taxon>
    </lineage>
</organism>
<evidence type="ECO:0000313" key="3">
    <source>
        <dbReference type="Proteomes" id="UP001500320"/>
    </source>
</evidence>
<reference evidence="3" key="1">
    <citation type="journal article" date="2019" name="Int. J. Syst. Evol. Microbiol.">
        <title>The Global Catalogue of Microorganisms (GCM) 10K type strain sequencing project: providing services to taxonomists for standard genome sequencing and annotation.</title>
        <authorList>
            <consortium name="The Broad Institute Genomics Platform"/>
            <consortium name="The Broad Institute Genome Sequencing Center for Infectious Disease"/>
            <person name="Wu L."/>
            <person name="Ma J."/>
        </authorList>
    </citation>
    <scope>NUCLEOTIDE SEQUENCE [LARGE SCALE GENOMIC DNA]</scope>
    <source>
        <strain evidence="3">JCM 9373</strain>
    </source>
</reference>
<dbReference type="Proteomes" id="UP001500320">
    <property type="component" value="Unassembled WGS sequence"/>
</dbReference>
<dbReference type="EMBL" id="BAAAUT010000021">
    <property type="protein sequence ID" value="GAA3136954.1"/>
    <property type="molecule type" value="Genomic_DNA"/>
</dbReference>
<feature type="region of interest" description="Disordered" evidence="1">
    <location>
        <begin position="74"/>
        <end position="128"/>
    </location>
</feature>
<keyword evidence="3" id="KW-1185">Reference proteome</keyword>
<name>A0ABP6N5C4_9ACTN</name>
<evidence type="ECO:0000313" key="2">
    <source>
        <dbReference type="EMBL" id="GAA3136954.1"/>
    </source>
</evidence>